<dbReference type="InParanoid" id="J4I8U7"/>
<protein>
    <submittedName>
        <fullName evidence="3">Uncharacterized protein</fullName>
    </submittedName>
</protein>
<feature type="transmembrane region" description="Helical" evidence="2">
    <location>
        <begin position="184"/>
        <end position="206"/>
    </location>
</feature>
<evidence type="ECO:0000256" key="1">
    <source>
        <dbReference type="SAM" id="MobiDB-lite"/>
    </source>
</evidence>
<organism evidence="3 4">
    <name type="scientific">Fibroporia radiculosa</name>
    <dbReference type="NCBI Taxonomy" id="599839"/>
    <lineage>
        <taxon>Eukaryota</taxon>
        <taxon>Fungi</taxon>
        <taxon>Dikarya</taxon>
        <taxon>Basidiomycota</taxon>
        <taxon>Agaricomycotina</taxon>
        <taxon>Agaricomycetes</taxon>
        <taxon>Polyporales</taxon>
        <taxon>Fibroporiaceae</taxon>
        <taxon>Fibroporia</taxon>
    </lineage>
</organism>
<dbReference type="AlphaFoldDB" id="J4I8U7"/>
<keyword evidence="4" id="KW-1185">Reference proteome</keyword>
<feature type="compositionally biased region" description="Polar residues" evidence="1">
    <location>
        <begin position="87"/>
        <end position="96"/>
    </location>
</feature>
<evidence type="ECO:0000313" key="4">
    <source>
        <dbReference type="Proteomes" id="UP000006352"/>
    </source>
</evidence>
<keyword evidence="2" id="KW-0812">Transmembrane</keyword>
<accession>J4I8U7</accession>
<dbReference type="RefSeq" id="XP_012179314.1">
    <property type="nucleotide sequence ID" value="XM_012323924.1"/>
</dbReference>
<name>J4I8U7_9APHY</name>
<dbReference type="EMBL" id="HE796960">
    <property type="protein sequence ID" value="CCM00031.1"/>
    <property type="molecule type" value="Genomic_DNA"/>
</dbReference>
<feature type="compositionally biased region" description="Low complexity" evidence="1">
    <location>
        <begin position="70"/>
        <end position="86"/>
    </location>
</feature>
<gene>
    <name evidence="3" type="ORF">FIBRA_02057</name>
</gene>
<feature type="region of interest" description="Disordered" evidence="1">
    <location>
        <begin position="1"/>
        <end position="27"/>
    </location>
</feature>
<feature type="region of interest" description="Disordered" evidence="1">
    <location>
        <begin position="299"/>
        <end position="322"/>
    </location>
</feature>
<evidence type="ECO:0000313" key="3">
    <source>
        <dbReference type="EMBL" id="CCM00031.1"/>
    </source>
</evidence>
<dbReference type="CDD" id="cd12087">
    <property type="entry name" value="TM_EGFR-like"/>
    <property type="match status" value="1"/>
</dbReference>
<dbReference type="GeneID" id="24094942"/>
<dbReference type="Proteomes" id="UP000006352">
    <property type="component" value="Unassembled WGS sequence"/>
</dbReference>
<reference evidence="3 4" key="1">
    <citation type="journal article" date="2012" name="Appl. Environ. Microbiol.">
        <title>Short-read sequencing for genomic analysis of the brown rot fungus Fibroporia radiculosa.</title>
        <authorList>
            <person name="Tang J.D."/>
            <person name="Perkins A.D."/>
            <person name="Sonstegard T.S."/>
            <person name="Schroeder S.G."/>
            <person name="Burgess S.C."/>
            <person name="Diehl S.V."/>
        </authorList>
    </citation>
    <scope>NUCLEOTIDE SEQUENCE [LARGE SCALE GENOMIC DNA]</scope>
    <source>
        <strain evidence="3 4">TFFH 294</strain>
    </source>
</reference>
<keyword evidence="2" id="KW-0472">Membrane</keyword>
<evidence type="ECO:0000256" key="2">
    <source>
        <dbReference type="SAM" id="Phobius"/>
    </source>
</evidence>
<feature type="compositionally biased region" description="Polar residues" evidence="1">
    <location>
        <begin position="1"/>
        <end position="19"/>
    </location>
</feature>
<dbReference type="HOGENOM" id="CLU_739746_0_0_1"/>
<feature type="region of interest" description="Disordered" evidence="1">
    <location>
        <begin position="67"/>
        <end position="96"/>
    </location>
</feature>
<sequence length="374" mass="39286">MGSSTPLGPPSATSSGQPVSSALSSQLPTSSYSSSSGLLINTTSSILQPSASVSMSTVIPVNMSYSNGDSNPSAPSSASLSPNTLSRESQMITGSVSPSESVETLVSILAASSFAASTQTTLVVQYTTEASNAISFSSSLSSSETILRSSIASTLSYSSEENSSSTSVPTVAGNVNSSHSRPNYVTAIIGGVIGGCLFPVAIIILLRMRRNKLKHDALRVGENLLLGRWLNDEFTVAPRQSIPSFPSRSTDAHSNRGMAVLERGQPENLECMKAPVPARDSQLHHQSRHLSLPSSLTRTGILFSPRPNSDRAPSYRSHDVDEGADERTLGWSTIHRLLPVFTTGGLGPEAEFVLVGHDGHSSGSLVLLPPGYRD</sequence>
<keyword evidence="2" id="KW-1133">Transmembrane helix</keyword>
<proteinExistence type="predicted"/>